<accession>A0ACB6Z4S6</accession>
<reference evidence="1" key="2">
    <citation type="journal article" date="2020" name="Nat. Commun.">
        <title>Large-scale genome sequencing of mycorrhizal fungi provides insights into the early evolution of symbiotic traits.</title>
        <authorList>
            <person name="Miyauchi S."/>
            <person name="Kiss E."/>
            <person name="Kuo A."/>
            <person name="Drula E."/>
            <person name="Kohler A."/>
            <person name="Sanchez-Garcia M."/>
            <person name="Morin E."/>
            <person name="Andreopoulos B."/>
            <person name="Barry K.W."/>
            <person name="Bonito G."/>
            <person name="Buee M."/>
            <person name="Carver A."/>
            <person name="Chen C."/>
            <person name="Cichocki N."/>
            <person name="Clum A."/>
            <person name="Culley D."/>
            <person name="Crous P.W."/>
            <person name="Fauchery L."/>
            <person name="Girlanda M."/>
            <person name="Hayes R.D."/>
            <person name="Keri Z."/>
            <person name="LaButti K."/>
            <person name="Lipzen A."/>
            <person name="Lombard V."/>
            <person name="Magnuson J."/>
            <person name="Maillard F."/>
            <person name="Murat C."/>
            <person name="Nolan M."/>
            <person name="Ohm R.A."/>
            <person name="Pangilinan J."/>
            <person name="Pereira M.F."/>
            <person name="Perotto S."/>
            <person name="Peter M."/>
            <person name="Pfister S."/>
            <person name="Riley R."/>
            <person name="Sitrit Y."/>
            <person name="Stielow J.B."/>
            <person name="Szollosi G."/>
            <person name="Zifcakova L."/>
            <person name="Stursova M."/>
            <person name="Spatafora J.W."/>
            <person name="Tedersoo L."/>
            <person name="Vaario L.M."/>
            <person name="Yamada A."/>
            <person name="Yan M."/>
            <person name="Wang P."/>
            <person name="Xu J."/>
            <person name="Bruns T."/>
            <person name="Baldrian P."/>
            <person name="Vilgalys R."/>
            <person name="Dunand C."/>
            <person name="Henrissat B."/>
            <person name="Grigoriev I.V."/>
            <person name="Hibbett D."/>
            <person name="Nagy L.G."/>
            <person name="Martin F.M."/>
        </authorList>
    </citation>
    <scope>NUCLEOTIDE SEQUENCE</scope>
    <source>
        <strain evidence="1">P2</strain>
    </source>
</reference>
<evidence type="ECO:0000313" key="1">
    <source>
        <dbReference type="EMBL" id="KAF9644385.1"/>
    </source>
</evidence>
<evidence type="ECO:0000313" key="2">
    <source>
        <dbReference type="Proteomes" id="UP000886501"/>
    </source>
</evidence>
<comment type="caution">
    <text evidence="1">The sequence shown here is derived from an EMBL/GenBank/DDBJ whole genome shotgun (WGS) entry which is preliminary data.</text>
</comment>
<reference evidence="1" key="1">
    <citation type="submission" date="2019-10" db="EMBL/GenBank/DDBJ databases">
        <authorList>
            <consortium name="DOE Joint Genome Institute"/>
            <person name="Kuo A."/>
            <person name="Miyauchi S."/>
            <person name="Kiss E."/>
            <person name="Drula E."/>
            <person name="Kohler A."/>
            <person name="Sanchez-Garcia M."/>
            <person name="Andreopoulos B."/>
            <person name="Barry K.W."/>
            <person name="Bonito G."/>
            <person name="Buee M."/>
            <person name="Carver A."/>
            <person name="Chen C."/>
            <person name="Cichocki N."/>
            <person name="Clum A."/>
            <person name="Culley D."/>
            <person name="Crous P.W."/>
            <person name="Fauchery L."/>
            <person name="Girlanda M."/>
            <person name="Hayes R."/>
            <person name="Keri Z."/>
            <person name="Labutti K."/>
            <person name="Lipzen A."/>
            <person name="Lombard V."/>
            <person name="Magnuson J."/>
            <person name="Maillard F."/>
            <person name="Morin E."/>
            <person name="Murat C."/>
            <person name="Nolan M."/>
            <person name="Ohm R."/>
            <person name="Pangilinan J."/>
            <person name="Pereira M."/>
            <person name="Perotto S."/>
            <person name="Peter M."/>
            <person name="Riley R."/>
            <person name="Sitrit Y."/>
            <person name="Stielow B."/>
            <person name="Szollosi G."/>
            <person name="Zifcakova L."/>
            <person name="Stursova M."/>
            <person name="Spatafora J.W."/>
            <person name="Tedersoo L."/>
            <person name="Vaario L.-M."/>
            <person name="Yamada A."/>
            <person name="Yan M."/>
            <person name="Wang P."/>
            <person name="Xu J."/>
            <person name="Bruns T."/>
            <person name="Baldrian P."/>
            <person name="Vilgalys R."/>
            <person name="Henrissat B."/>
            <person name="Grigoriev I.V."/>
            <person name="Hibbett D."/>
            <person name="Nagy L.G."/>
            <person name="Martin F.M."/>
        </authorList>
    </citation>
    <scope>NUCLEOTIDE SEQUENCE</scope>
    <source>
        <strain evidence="1">P2</strain>
    </source>
</reference>
<dbReference type="Proteomes" id="UP000886501">
    <property type="component" value="Unassembled WGS sequence"/>
</dbReference>
<keyword evidence="2" id="KW-1185">Reference proteome</keyword>
<protein>
    <submittedName>
        <fullName evidence="1">Uncharacterized protein</fullName>
    </submittedName>
</protein>
<dbReference type="EMBL" id="MU118142">
    <property type="protein sequence ID" value="KAF9644385.1"/>
    <property type="molecule type" value="Genomic_DNA"/>
</dbReference>
<name>A0ACB6Z4S6_THEGA</name>
<gene>
    <name evidence="1" type="ORF">BDM02DRAFT_985633</name>
</gene>
<sequence>MAYQSTSSTGAAHPFWRFSQGSTAHSDINLRSQYRIMNVGARTPKNYLTSALAFFVVPRLTRRVTWGITKNRRTATHGWNFYTISGVAGVVHPFGVWVDHTAIDH</sequence>
<proteinExistence type="predicted"/>
<organism evidence="1 2">
    <name type="scientific">Thelephora ganbajun</name>
    <name type="common">Ganba fungus</name>
    <dbReference type="NCBI Taxonomy" id="370292"/>
    <lineage>
        <taxon>Eukaryota</taxon>
        <taxon>Fungi</taxon>
        <taxon>Dikarya</taxon>
        <taxon>Basidiomycota</taxon>
        <taxon>Agaricomycotina</taxon>
        <taxon>Agaricomycetes</taxon>
        <taxon>Thelephorales</taxon>
        <taxon>Thelephoraceae</taxon>
        <taxon>Thelephora</taxon>
    </lineage>
</organism>